<name>A0ABV1WBV8_9ACTN</name>
<feature type="non-terminal residue" evidence="1">
    <location>
        <position position="1"/>
    </location>
</feature>
<dbReference type="Proteomes" id="UP001458415">
    <property type="component" value="Unassembled WGS sequence"/>
</dbReference>
<evidence type="ECO:0000313" key="2">
    <source>
        <dbReference type="Proteomes" id="UP001458415"/>
    </source>
</evidence>
<sequence>GVRQLLPQESAVEALELLRTVYRAGDRETSLLDPIQVHEAIAASGPSPVWCPLAYGYVSYARPTTGHALAWADAPGRRGSGPLSVLGGTGLAVSRRTEGNPAVGDWLTAYLRDEVQRGLVPAAGGQPAHREVWAGPHADSDRGGFYGSTVATLEAAWVRPRMPGWIGLQAEGSELVREAVVQGGSARSVVDRINRDFAALCRRTRPEFEQAKELT</sequence>
<evidence type="ECO:0000313" key="1">
    <source>
        <dbReference type="EMBL" id="MER6981660.1"/>
    </source>
</evidence>
<protein>
    <recommendedName>
        <fullName evidence="3">Extracellular solute-binding protein</fullName>
    </recommendedName>
</protein>
<keyword evidence="2" id="KW-1185">Reference proteome</keyword>
<accession>A0ABV1WBV8</accession>
<reference evidence="1 2" key="1">
    <citation type="submission" date="2024-06" db="EMBL/GenBank/DDBJ databases">
        <title>The Natural Products Discovery Center: Release of the First 8490 Sequenced Strains for Exploring Actinobacteria Biosynthetic Diversity.</title>
        <authorList>
            <person name="Kalkreuter E."/>
            <person name="Kautsar S.A."/>
            <person name="Yang D."/>
            <person name="Bader C.D."/>
            <person name="Teijaro C.N."/>
            <person name="Fluegel L."/>
            <person name="Davis C.M."/>
            <person name="Simpson J.R."/>
            <person name="Lauterbach L."/>
            <person name="Steele A.D."/>
            <person name="Gui C."/>
            <person name="Meng S."/>
            <person name="Li G."/>
            <person name="Viehrig K."/>
            <person name="Ye F."/>
            <person name="Su P."/>
            <person name="Kiefer A.F."/>
            <person name="Nichols A."/>
            <person name="Cepeda A.J."/>
            <person name="Yan W."/>
            <person name="Fan B."/>
            <person name="Jiang Y."/>
            <person name="Adhikari A."/>
            <person name="Zheng C.-J."/>
            <person name="Schuster L."/>
            <person name="Cowan T.M."/>
            <person name="Smanski M.J."/>
            <person name="Chevrette M.G."/>
            <person name="De Carvalho L.P.S."/>
            <person name="Shen B."/>
        </authorList>
    </citation>
    <scope>NUCLEOTIDE SEQUENCE [LARGE SCALE GENOMIC DNA]</scope>
    <source>
        <strain evidence="1 2">NPDC000634</strain>
    </source>
</reference>
<dbReference type="SUPFAM" id="SSF53850">
    <property type="entry name" value="Periplasmic binding protein-like II"/>
    <property type="match status" value="1"/>
</dbReference>
<evidence type="ECO:0008006" key="3">
    <source>
        <dbReference type="Google" id="ProtNLM"/>
    </source>
</evidence>
<proteinExistence type="predicted"/>
<gene>
    <name evidence="1" type="ORF">ABT317_33010</name>
</gene>
<organism evidence="1 2">
    <name type="scientific">Streptomyces carpinensis</name>
    <dbReference type="NCBI Taxonomy" id="66369"/>
    <lineage>
        <taxon>Bacteria</taxon>
        <taxon>Bacillati</taxon>
        <taxon>Actinomycetota</taxon>
        <taxon>Actinomycetes</taxon>
        <taxon>Kitasatosporales</taxon>
        <taxon>Streptomycetaceae</taxon>
        <taxon>Streptomyces</taxon>
    </lineage>
</organism>
<comment type="caution">
    <text evidence="1">The sequence shown here is derived from an EMBL/GenBank/DDBJ whole genome shotgun (WGS) entry which is preliminary data.</text>
</comment>
<dbReference type="EMBL" id="JBEPCU010000820">
    <property type="protein sequence ID" value="MER6981660.1"/>
    <property type="molecule type" value="Genomic_DNA"/>
</dbReference>
<dbReference type="Gene3D" id="3.40.190.10">
    <property type="entry name" value="Periplasmic binding protein-like II"/>
    <property type="match status" value="2"/>
</dbReference>